<dbReference type="AlphaFoldDB" id="A0A223EJ45"/>
<evidence type="ECO:0000313" key="4">
    <source>
        <dbReference type="Proteomes" id="UP000214618"/>
    </source>
</evidence>
<keyword evidence="3" id="KW-0808">Transferase</keyword>
<evidence type="ECO:0000259" key="2">
    <source>
        <dbReference type="Pfam" id="PF13579"/>
    </source>
</evidence>
<organism evidence="3 4">
    <name type="scientific">Peribacillus simplex NBRC 15720 = DSM 1321</name>
    <dbReference type="NCBI Taxonomy" id="1349754"/>
    <lineage>
        <taxon>Bacteria</taxon>
        <taxon>Bacillati</taxon>
        <taxon>Bacillota</taxon>
        <taxon>Bacilli</taxon>
        <taxon>Bacillales</taxon>
        <taxon>Bacillaceae</taxon>
        <taxon>Peribacillus</taxon>
    </lineage>
</organism>
<dbReference type="Pfam" id="PF00534">
    <property type="entry name" value="Glycos_transf_1"/>
    <property type="match status" value="1"/>
</dbReference>
<dbReference type="GeneID" id="56474095"/>
<dbReference type="PANTHER" id="PTHR45947">
    <property type="entry name" value="SULFOQUINOVOSYL TRANSFERASE SQD2"/>
    <property type="match status" value="1"/>
</dbReference>
<gene>
    <name evidence="3" type="ORF">BS1321_15145</name>
</gene>
<accession>A0A223EJ45</accession>
<dbReference type="OrthoDB" id="9811902at2"/>
<dbReference type="InterPro" id="IPR050194">
    <property type="entry name" value="Glycosyltransferase_grp1"/>
</dbReference>
<name>A0A223EJ45_9BACI</name>
<dbReference type="InterPro" id="IPR028098">
    <property type="entry name" value="Glyco_trans_4-like_N"/>
</dbReference>
<evidence type="ECO:0000313" key="3">
    <source>
        <dbReference type="EMBL" id="ASS95125.1"/>
    </source>
</evidence>
<dbReference type="PANTHER" id="PTHR45947:SF3">
    <property type="entry name" value="SULFOQUINOVOSYL TRANSFERASE SQD2"/>
    <property type="match status" value="1"/>
</dbReference>
<dbReference type="InterPro" id="IPR001296">
    <property type="entry name" value="Glyco_trans_1"/>
</dbReference>
<dbReference type="CDD" id="cd03794">
    <property type="entry name" value="GT4_WbuB-like"/>
    <property type="match status" value="1"/>
</dbReference>
<dbReference type="SUPFAM" id="SSF53756">
    <property type="entry name" value="UDP-Glycosyltransferase/glycogen phosphorylase"/>
    <property type="match status" value="1"/>
</dbReference>
<feature type="domain" description="Glycosyltransferase subfamily 4-like N-terminal" evidence="2">
    <location>
        <begin position="18"/>
        <end position="200"/>
    </location>
</feature>
<dbReference type="RefSeq" id="WP_063234880.1">
    <property type="nucleotide sequence ID" value="NZ_BCVO01000018.1"/>
</dbReference>
<evidence type="ECO:0000259" key="1">
    <source>
        <dbReference type="Pfam" id="PF00534"/>
    </source>
</evidence>
<dbReference type="GO" id="GO:0016758">
    <property type="term" value="F:hexosyltransferase activity"/>
    <property type="evidence" value="ECO:0007669"/>
    <property type="project" value="TreeGrafter"/>
</dbReference>
<dbReference type="Pfam" id="PF13579">
    <property type="entry name" value="Glyco_trans_4_4"/>
    <property type="match status" value="1"/>
</dbReference>
<dbReference type="EMBL" id="CP017704">
    <property type="protein sequence ID" value="ASS95125.1"/>
    <property type="molecule type" value="Genomic_DNA"/>
</dbReference>
<dbReference type="Proteomes" id="UP000214618">
    <property type="component" value="Chromosome"/>
</dbReference>
<protein>
    <submittedName>
        <fullName evidence="3">Glycosyltransferase WbuB</fullName>
    </submittedName>
</protein>
<proteinExistence type="predicted"/>
<dbReference type="Gene3D" id="3.40.50.2000">
    <property type="entry name" value="Glycogen Phosphorylase B"/>
    <property type="match status" value="2"/>
</dbReference>
<sequence>MKSVLMIVQNFYPEIGSAGNRMKNIYLHLKRNGFEVTVITLKPSYPNQSLYQDTKFWDEDSIEEDVIRIKPDKVKRYTSNMGKRLLHYLEAMWLFIYTIIRLEKKYDYVFATTPPIFPTLAALIAKKKMKAKLITDVRDLWPESLIGVGVFTNKWVLKIAFFLERKLYRHSDFIIINSPGFRDYIVAKGVKEETIQFIPNSLTADELTLRNLLTPVSEKVIKVVYAGNIGLAQDLRKLIAVAEKLREHKQIEFSMIGYGYRISEVEKEISSRGLTNIKMINAMNRRVTLHEVSTSHIAYVSLVEKEVFNKVLPGKIIDYMCVGKPIVGDVDGRAKKILSEAKCGLVAESRNVDEICQHILTMASDSALREELGENGHRYAKQHFQWSKNIKGLINVMEASG</sequence>
<reference evidence="3 4" key="1">
    <citation type="submission" date="2016-10" db="EMBL/GenBank/DDBJ databases">
        <title>The whole genome sequencing and assembly of Bacillus simplex DSM 1321 strain.</title>
        <authorList>
            <person name="Park M.-K."/>
            <person name="Lee Y.-J."/>
            <person name="Yi H."/>
            <person name="Bahn Y.-S."/>
            <person name="Kim J.F."/>
            <person name="Lee D.-W."/>
        </authorList>
    </citation>
    <scope>NUCLEOTIDE SEQUENCE [LARGE SCALE GENOMIC DNA]</scope>
    <source>
        <strain evidence="3 4">DSM 1321</strain>
    </source>
</reference>
<feature type="domain" description="Glycosyl transferase family 1" evidence="1">
    <location>
        <begin position="218"/>
        <end position="377"/>
    </location>
</feature>